<dbReference type="PIRSF" id="PIRSF007764">
    <property type="entry name" value="Sld5"/>
    <property type="match status" value="1"/>
</dbReference>
<dbReference type="InterPro" id="IPR008591">
    <property type="entry name" value="GINS_Sld5"/>
</dbReference>
<dbReference type="CDD" id="cd11711">
    <property type="entry name" value="GINS_A_Sld5"/>
    <property type="match status" value="1"/>
</dbReference>
<keyword evidence="4 6" id="KW-0235">DNA replication</keyword>
<evidence type="ECO:0000259" key="7">
    <source>
        <dbReference type="Pfam" id="PF05916"/>
    </source>
</evidence>
<dbReference type="EMBL" id="MU404359">
    <property type="protein sequence ID" value="KAI1609946.1"/>
    <property type="molecule type" value="Genomic_DNA"/>
</dbReference>
<gene>
    <name evidence="9" type="ORF">EDD36DRAFT_60886</name>
</gene>
<dbReference type="GO" id="GO:0000727">
    <property type="term" value="P:double-strand break repair via break-induced replication"/>
    <property type="evidence" value="ECO:0007669"/>
    <property type="project" value="TreeGrafter"/>
</dbReference>
<comment type="similarity">
    <text evidence="2 6">Belongs to the GINS4/SLD5 family.</text>
</comment>
<feature type="domain" description="DNA replication complex GINS protein SLD5 C-terminal" evidence="8">
    <location>
        <begin position="188"/>
        <end position="249"/>
    </location>
</feature>
<dbReference type="PANTHER" id="PTHR21206:SF0">
    <property type="entry name" value="DNA REPLICATION COMPLEX GINS PROTEIN SLD5"/>
    <property type="match status" value="1"/>
</dbReference>
<evidence type="ECO:0000256" key="6">
    <source>
        <dbReference type="PIRNR" id="PIRNR007764"/>
    </source>
</evidence>
<dbReference type="AlphaFoldDB" id="A0AAN6DPS0"/>
<dbReference type="InterPro" id="IPR021151">
    <property type="entry name" value="GINS_A"/>
</dbReference>
<evidence type="ECO:0000256" key="3">
    <source>
        <dbReference type="ARBA" id="ARBA00014804"/>
    </source>
</evidence>
<evidence type="ECO:0000256" key="1">
    <source>
        <dbReference type="ARBA" id="ARBA00004123"/>
    </source>
</evidence>
<dbReference type="InterPro" id="IPR036224">
    <property type="entry name" value="GINS_bundle-like_dom_sf"/>
</dbReference>
<evidence type="ECO:0000256" key="4">
    <source>
        <dbReference type="ARBA" id="ARBA00022705"/>
    </source>
</evidence>
<dbReference type="PANTHER" id="PTHR21206">
    <property type="entry name" value="SLD5 PROTEIN"/>
    <property type="match status" value="1"/>
</dbReference>
<evidence type="ECO:0000256" key="2">
    <source>
        <dbReference type="ARBA" id="ARBA00008187"/>
    </source>
</evidence>
<comment type="function">
    <text evidence="6">The GINS complex plays an essential role in the initiation of DNA replication.</text>
</comment>
<dbReference type="Pfam" id="PF16922">
    <property type="entry name" value="SLD5_C"/>
    <property type="match status" value="1"/>
</dbReference>
<feature type="domain" description="GINS subunit" evidence="7">
    <location>
        <begin position="92"/>
        <end position="161"/>
    </location>
</feature>
<dbReference type="Proteomes" id="UP001203852">
    <property type="component" value="Unassembled WGS sequence"/>
</dbReference>
<comment type="subcellular location">
    <subcellularLocation>
        <location evidence="1 6">Nucleus</location>
    </subcellularLocation>
</comment>
<dbReference type="Gene3D" id="1.20.58.1030">
    <property type="match status" value="1"/>
</dbReference>
<dbReference type="SUPFAM" id="SSF158573">
    <property type="entry name" value="GINS helical bundle-like"/>
    <property type="match status" value="1"/>
</dbReference>
<reference evidence="9" key="1">
    <citation type="journal article" date="2022" name="bioRxiv">
        <title>Deciphering the potential niche of two novel black yeast fungi from a biological soil crust based on their genomes, phenotypes, and melanin regulation.</title>
        <authorList>
            <consortium name="DOE Joint Genome Institute"/>
            <person name="Carr E.C."/>
            <person name="Barton Q."/>
            <person name="Grambo S."/>
            <person name="Sullivan M."/>
            <person name="Renfro C.M."/>
            <person name="Kuo A."/>
            <person name="Pangilinan J."/>
            <person name="Lipzen A."/>
            <person name="Keymanesh K."/>
            <person name="Savage E."/>
            <person name="Barry K."/>
            <person name="Grigoriev I.V."/>
            <person name="Riekhof W.R."/>
            <person name="Harris S.S."/>
        </authorList>
    </citation>
    <scope>NUCLEOTIDE SEQUENCE</scope>
    <source>
        <strain evidence="9">JF 03-4F</strain>
    </source>
</reference>
<accession>A0AAN6DPS0</accession>
<dbReference type="InterPro" id="IPR031633">
    <property type="entry name" value="SLD5_C"/>
</dbReference>
<comment type="caution">
    <text evidence="9">The sequence shown here is derived from an EMBL/GenBank/DDBJ whole genome shotgun (WGS) entry which is preliminary data.</text>
</comment>
<keyword evidence="10" id="KW-1185">Reference proteome</keyword>
<proteinExistence type="inferred from homology"/>
<evidence type="ECO:0000259" key="8">
    <source>
        <dbReference type="Pfam" id="PF16922"/>
    </source>
</evidence>
<dbReference type="Pfam" id="PF05916">
    <property type="entry name" value="Sld5"/>
    <property type="match status" value="1"/>
</dbReference>
<organism evidence="9 10">
    <name type="scientific">Exophiala viscosa</name>
    <dbReference type="NCBI Taxonomy" id="2486360"/>
    <lineage>
        <taxon>Eukaryota</taxon>
        <taxon>Fungi</taxon>
        <taxon>Dikarya</taxon>
        <taxon>Ascomycota</taxon>
        <taxon>Pezizomycotina</taxon>
        <taxon>Eurotiomycetes</taxon>
        <taxon>Chaetothyriomycetidae</taxon>
        <taxon>Chaetothyriales</taxon>
        <taxon>Herpotrichiellaceae</taxon>
        <taxon>Exophiala</taxon>
    </lineage>
</organism>
<name>A0AAN6DPS0_9EURO</name>
<evidence type="ECO:0000313" key="9">
    <source>
        <dbReference type="EMBL" id="KAI1609946.1"/>
    </source>
</evidence>
<dbReference type="GO" id="GO:0006261">
    <property type="term" value="P:DNA-templated DNA replication"/>
    <property type="evidence" value="ECO:0007669"/>
    <property type="project" value="InterPro"/>
</dbReference>
<sequence length="250" mass="28052">MDLDISDILASVSRPFDRTSQSQSHIAYSDTDTFTDHQLLTRAWTSERCAPDLLPYPKELMARVMSRVQAQISRIEDLASGGGETGKGQNTNLILSILQTDLSRTQFLVRSFLRQRLAKITKFAGWYLSRDVESDTKTTYLSEAEVSFLRGHQALLSEFYDASFLTAVPVGLRRLDDASGGVNMVEGPDGGQAVVVRCLGEMWTNERDVDGERDEAEGANVELRMGRGEVWVVRWRDCRRGVERGELEVL</sequence>
<dbReference type="InterPro" id="IPR038749">
    <property type="entry name" value="Sld5_GINS_A"/>
</dbReference>
<keyword evidence="5 6" id="KW-0539">Nucleus</keyword>
<protein>
    <recommendedName>
        <fullName evidence="3 6">DNA replication complex GINS protein SLD5</fullName>
    </recommendedName>
</protein>
<evidence type="ECO:0000256" key="5">
    <source>
        <dbReference type="ARBA" id="ARBA00023242"/>
    </source>
</evidence>
<dbReference type="GO" id="GO:0000811">
    <property type="term" value="C:GINS complex"/>
    <property type="evidence" value="ECO:0007669"/>
    <property type="project" value="UniProtKB-UniRule"/>
</dbReference>
<evidence type="ECO:0000313" key="10">
    <source>
        <dbReference type="Proteomes" id="UP001203852"/>
    </source>
</evidence>